<dbReference type="PROSITE" id="PS51892">
    <property type="entry name" value="SUBTILASE"/>
    <property type="match status" value="1"/>
</dbReference>
<keyword evidence="10" id="KW-1185">Reference proteome</keyword>
<feature type="compositionally biased region" description="Pro residues" evidence="6">
    <location>
        <begin position="45"/>
        <end position="60"/>
    </location>
</feature>
<dbReference type="Pfam" id="PF00082">
    <property type="entry name" value="Peptidase_S8"/>
    <property type="match status" value="1"/>
</dbReference>
<evidence type="ECO:0000256" key="2">
    <source>
        <dbReference type="ARBA" id="ARBA00022670"/>
    </source>
</evidence>
<evidence type="ECO:0000313" key="9">
    <source>
        <dbReference type="EMBL" id="MFD1784628.1"/>
    </source>
</evidence>
<feature type="region of interest" description="Disordered" evidence="6">
    <location>
        <begin position="35"/>
        <end position="60"/>
    </location>
</feature>
<feature type="signal peptide" evidence="7">
    <location>
        <begin position="1"/>
        <end position="22"/>
    </location>
</feature>
<sequence length="467" mass="46814">MIRSPIAALAAALALAAQPASAQLIGGGGLPGLPGVGLPTTDLPRPSPPRARTPRTPPLAAPESLVRETVPPLAGAVGETLEAVPAQLRRLRLEELLRAHPQVLEQDEAGAPVVSGRVLALAPTEDALAAARQTGFEVVERADLAAIGVQLIVLRPPSGLSAREAVQRLRQLDPAGTYEFDHLYADAGQAAAPGGGTGRPAPRRRGAVRIGLVDTGVAARHPALASGRIVQRGFAPGGLTVQPHGTAVASLLAGRSGAFRGAAPGAELYVADVYGSGPTGGSAAILVRALAWLAEMRTPVINVSLVGPPNRVLEAAVQGLSARGHLLVAAVGNDGPAAPPLYPAAYPGVVAVTGVDGRGRALLEAGRGEHVDFAAPGADMAAAHPSGGFAPVRGTSFAAPLVAGELARRLGEPDPAAAARAVSGLSRLAADLGPKGRDRTFGAGLVAADRRTAPAAVAARGPAIRGD</sequence>
<gene>
    <name evidence="9" type="ORF">ACFSC0_14585</name>
</gene>
<dbReference type="PROSITE" id="PS00138">
    <property type="entry name" value="SUBTILASE_SER"/>
    <property type="match status" value="1"/>
</dbReference>
<feature type="domain" description="Peptidase S8/S53" evidence="8">
    <location>
        <begin position="208"/>
        <end position="444"/>
    </location>
</feature>
<dbReference type="InterPro" id="IPR000209">
    <property type="entry name" value="Peptidase_S8/S53_dom"/>
</dbReference>
<feature type="active site" description="Charge relay system" evidence="5">
    <location>
        <position position="396"/>
    </location>
</feature>
<name>A0ABW4N4H2_9CAUL</name>
<dbReference type="InterPro" id="IPR023828">
    <property type="entry name" value="Peptidase_S8_Ser-AS"/>
</dbReference>
<evidence type="ECO:0000256" key="3">
    <source>
        <dbReference type="ARBA" id="ARBA00022801"/>
    </source>
</evidence>
<evidence type="ECO:0000256" key="1">
    <source>
        <dbReference type="ARBA" id="ARBA00011073"/>
    </source>
</evidence>
<keyword evidence="2 5" id="KW-0645">Protease</keyword>
<organism evidence="9 10">
    <name type="scientific">Phenylobacterium terrae</name>
    <dbReference type="NCBI Taxonomy" id="2665495"/>
    <lineage>
        <taxon>Bacteria</taxon>
        <taxon>Pseudomonadati</taxon>
        <taxon>Pseudomonadota</taxon>
        <taxon>Alphaproteobacteria</taxon>
        <taxon>Caulobacterales</taxon>
        <taxon>Caulobacteraceae</taxon>
        <taxon>Phenylobacterium</taxon>
    </lineage>
</organism>
<dbReference type="Proteomes" id="UP001597237">
    <property type="component" value="Unassembled WGS sequence"/>
</dbReference>
<comment type="similarity">
    <text evidence="1 5">Belongs to the peptidase S8 family.</text>
</comment>
<dbReference type="PRINTS" id="PR00723">
    <property type="entry name" value="SUBTILISIN"/>
</dbReference>
<evidence type="ECO:0000256" key="5">
    <source>
        <dbReference type="PROSITE-ProRule" id="PRU01240"/>
    </source>
</evidence>
<dbReference type="PANTHER" id="PTHR43806:SF11">
    <property type="entry name" value="CEREVISIN-RELATED"/>
    <property type="match status" value="1"/>
</dbReference>
<keyword evidence="3 5" id="KW-0378">Hydrolase</keyword>
<protein>
    <submittedName>
        <fullName evidence="9">S8 family serine peptidase</fullName>
    </submittedName>
</protein>
<evidence type="ECO:0000256" key="6">
    <source>
        <dbReference type="SAM" id="MobiDB-lite"/>
    </source>
</evidence>
<dbReference type="EMBL" id="JBHUEY010000006">
    <property type="protein sequence ID" value="MFD1784628.1"/>
    <property type="molecule type" value="Genomic_DNA"/>
</dbReference>
<dbReference type="PANTHER" id="PTHR43806">
    <property type="entry name" value="PEPTIDASE S8"/>
    <property type="match status" value="1"/>
</dbReference>
<reference evidence="10" key="1">
    <citation type="journal article" date="2019" name="Int. J. Syst. Evol. Microbiol.">
        <title>The Global Catalogue of Microorganisms (GCM) 10K type strain sequencing project: providing services to taxonomists for standard genome sequencing and annotation.</title>
        <authorList>
            <consortium name="The Broad Institute Genomics Platform"/>
            <consortium name="The Broad Institute Genome Sequencing Center for Infectious Disease"/>
            <person name="Wu L."/>
            <person name="Ma J."/>
        </authorList>
    </citation>
    <scope>NUCLEOTIDE SEQUENCE [LARGE SCALE GENOMIC DNA]</scope>
    <source>
        <strain evidence="10">DFY28</strain>
    </source>
</reference>
<dbReference type="InterPro" id="IPR036852">
    <property type="entry name" value="Peptidase_S8/S53_dom_sf"/>
</dbReference>
<evidence type="ECO:0000313" key="10">
    <source>
        <dbReference type="Proteomes" id="UP001597237"/>
    </source>
</evidence>
<dbReference type="InterPro" id="IPR015500">
    <property type="entry name" value="Peptidase_S8_subtilisin-rel"/>
</dbReference>
<dbReference type="CDD" id="cd05561">
    <property type="entry name" value="Peptidases_S8_4"/>
    <property type="match status" value="1"/>
</dbReference>
<dbReference type="Gene3D" id="3.40.50.200">
    <property type="entry name" value="Peptidase S8/S53 domain"/>
    <property type="match status" value="1"/>
</dbReference>
<feature type="chain" id="PRO_5045890436" evidence="7">
    <location>
        <begin position="23"/>
        <end position="467"/>
    </location>
</feature>
<dbReference type="PROSITE" id="PS00137">
    <property type="entry name" value="SUBTILASE_HIS"/>
    <property type="match status" value="1"/>
</dbReference>
<dbReference type="RefSeq" id="WP_377280771.1">
    <property type="nucleotide sequence ID" value="NZ_JBHRSI010000002.1"/>
</dbReference>
<evidence type="ECO:0000256" key="7">
    <source>
        <dbReference type="SAM" id="SignalP"/>
    </source>
</evidence>
<dbReference type="InterPro" id="IPR050131">
    <property type="entry name" value="Peptidase_S8_subtilisin-like"/>
</dbReference>
<keyword evidence="4 5" id="KW-0720">Serine protease</keyword>
<feature type="active site" description="Charge relay system" evidence="5">
    <location>
        <position position="214"/>
    </location>
</feature>
<comment type="caution">
    <text evidence="9">The sequence shown here is derived from an EMBL/GenBank/DDBJ whole genome shotgun (WGS) entry which is preliminary data.</text>
</comment>
<dbReference type="InterPro" id="IPR022398">
    <property type="entry name" value="Peptidase_S8_His-AS"/>
</dbReference>
<dbReference type="SUPFAM" id="SSF52743">
    <property type="entry name" value="Subtilisin-like"/>
    <property type="match status" value="1"/>
</dbReference>
<evidence type="ECO:0000259" key="8">
    <source>
        <dbReference type="Pfam" id="PF00082"/>
    </source>
</evidence>
<accession>A0ABW4N4H2</accession>
<evidence type="ECO:0000256" key="4">
    <source>
        <dbReference type="ARBA" id="ARBA00022825"/>
    </source>
</evidence>
<proteinExistence type="inferred from homology"/>
<feature type="active site" description="Charge relay system" evidence="5">
    <location>
        <position position="244"/>
    </location>
</feature>
<keyword evidence="7" id="KW-0732">Signal</keyword>